<dbReference type="SUPFAM" id="SSF48726">
    <property type="entry name" value="Immunoglobulin"/>
    <property type="match status" value="1"/>
</dbReference>
<organism evidence="4 5">
    <name type="scientific">Patella caerulea</name>
    <name type="common">Rayed Mediterranean limpet</name>
    <dbReference type="NCBI Taxonomy" id="87958"/>
    <lineage>
        <taxon>Eukaryota</taxon>
        <taxon>Metazoa</taxon>
        <taxon>Spiralia</taxon>
        <taxon>Lophotrochozoa</taxon>
        <taxon>Mollusca</taxon>
        <taxon>Gastropoda</taxon>
        <taxon>Patellogastropoda</taxon>
        <taxon>Patelloidea</taxon>
        <taxon>Patellidae</taxon>
        <taxon>Patella</taxon>
    </lineage>
</organism>
<dbReference type="AlphaFoldDB" id="A0AAN8QHI8"/>
<dbReference type="GO" id="GO:0008061">
    <property type="term" value="F:chitin binding"/>
    <property type="evidence" value="ECO:0007669"/>
    <property type="project" value="InterPro"/>
</dbReference>
<feature type="domain" description="Ig-like" evidence="3">
    <location>
        <begin position="265"/>
        <end position="385"/>
    </location>
</feature>
<feature type="compositionally biased region" description="Low complexity" evidence="1">
    <location>
        <begin position="191"/>
        <end position="262"/>
    </location>
</feature>
<dbReference type="PROSITE" id="PS50835">
    <property type="entry name" value="IG_LIKE"/>
    <property type="match status" value="1"/>
</dbReference>
<accession>A0AAN8QHI8</accession>
<evidence type="ECO:0000259" key="3">
    <source>
        <dbReference type="PROSITE" id="PS50835"/>
    </source>
</evidence>
<keyword evidence="2" id="KW-1133">Transmembrane helix</keyword>
<gene>
    <name evidence="4" type="ORF">SNE40_000923</name>
</gene>
<evidence type="ECO:0000313" key="5">
    <source>
        <dbReference type="Proteomes" id="UP001347796"/>
    </source>
</evidence>
<keyword evidence="2" id="KW-0472">Membrane</keyword>
<feature type="region of interest" description="Disordered" evidence="1">
    <location>
        <begin position="27"/>
        <end position="59"/>
    </location>
</feature>
<evidence type="ECO:0000256" key="2">
    <source>
        <dbReference type="SAM" id="Phobius"/>
    </source>
</evidence>
<protein>
    <recommendedName>
        <fullName evidence="3">Ig-like domain-containing protein</fullName>
    </recommendedName>
</protein>
<dbReference type="EMBL" id="JAZGQO010000001">
    <property type="protein sequence ID" value="KAK6195509.1"/>
    <property type="molecule type" value="Genomic_DNA"/>
</dbReference>
<evidence type="ECO:0000313" key="4">
    <source>
        <dbReference type="EMBL" id="KAK6195509.1"/>
    </source>
</evidence>
<feature type="compositionally biased region" description="Polar residues" evidence="1">
    <location>
        <begin position="170"/>
        <end position="190"/>
    </location>
</feature>
<dbReference type="InterPro" id="IPR036508">
    <property type="entry name" value="Chitin-bd_dom_sf"/>
</dbReference>
<dbReference type="Gene3D" id="2.60.40.10">
    <property type="entry name" value="Immunoglobulins"/>
    <property type="match status" value="1"/>
</dbReference>
<keyword evidence="5" id="KW-1185">Reference proteome</keyword>
<sequence>MADQQAQWAKFFDGDVIRQYQEFVKSKEGPPVPTSRPTDVKDELPISVKPVPGHTHVSSPQVSTEIYSRFVYPHNPIVDHDKMRRKRRCRTRLCIVMGYLFIGIMTLTASLLIHFLIIENPSRIKAGTKFTNSTDIGNVTTTPRATTSESTEHVLSTPVPPLVAPPVEVKTSTTRPTRVISTTEATVTSQKPSATPTKSTSKPTAGLPTTTILPTSTAITTTSPKQPAAPVTSTTKPTTGLPPTTALPTTALPTTTSLPTTTALPKTTETIKTRSPASVSLNIISVSVGQTMDLTCNIKDALNWEYITVMHMEVGKLRLLSTLHGATKLAINMPNVTSTVSSVGDDITFNLKERNTECSDHGKYRCRLVFQDASTLYDDAEAVVSKPHVVPEIFIPTTLIENTPVTISANWTLGPADVIEQVTWEIQHTNDTGFIPIAVNDVDHAPVRKNCSTEFTNSFQVTLNSTWNNSILRVTVMSVDDNGVSRSNTSEMVYLLLLPDTVCDGHRNGTNLVPHPEDLCRFYVECTERNIALKECSVLTCFNALEQKCLASSASIFHINDKGVVSSDG</sequence>
<dbReference type="Proteomes" id="UP001347796">
    <property type="component" value="Unassembled WGS sequence"/>
</dbReference>
<evidence type="ECO:0000256" key="1">
    <source>
        <dbReference type="SAM" id="MobiDB-lite"/>
    </source>
</evidence>
<proteinExistence type="predicted"/>
<feature type="transmembrane region" description="Helical" evidence="2">
    <location>
        <begin position="93"/>
        <end position="117"/>
    </location>
</feature>
<reference evidence="4 5" key="1">
    <citation type="submission" date="2024-01" db="EMBL/GenBank/DDBJ databases">
        <title>The genome of the rayed Mediterranean limpet Patella caerulea (Linnaeus, 1758).</title>
        <authorList>
            <person name="Anh-Thu Weber A."/>
            <person name="Halstead-Nussloch G."/>
        </authorList>
    </citation>
    <scope>NUCLEOTIDE SEQUENCE [LARGE SCALE GENOMIC DNA]</scope>
    <source>
        <strain evidence="4">AATW-2023a</strain>
        <tissue evidence="4">Whole specimen</tissue>
    </source>
</reference>
<dbReference type="SUPFAM" id="SSF57625">
    <property type="entry name" value="Invertebrate chitin-binding proteins"/>
    <property type="match status" value="1"/>
</dbReference>
<keyword evidence="2" id="KW-0812">Transmembrane</keyword>
<comment type="caution">
    <text evidence="4">The sequence shown here is derived from an EMBL/GenBank/DDBJ whole genome shotgun (WGS) entry which is preliminary data.</text>
</comment>
<feature type="compositionally biased region" description="Low complexity" evidence="1">
    <location>
        <begin position="140"/>
        <end position="157"/>
    </location>
</feature>
<dbReference type="InterPro" id="IPR007110">
    <property type="entry name" value="Ig-like_dom"/>
</dbReference>
<feature type="region of interest" description="Disordered" evidence="1">
    <location>
        <begin position="137"/>
        <end position="262"/>
    </location>
</feature>
<dbReference type="InterPro" id="IPR013783">
    <property type="entry name" value="Ig-like_fold"/>
</dbReference>
<dbReference type="InterPro" id="IPR036179">
    <property type="entry name" value="Ig-like_dom_sf"/>
</dbReference>
<name>A0AAN8QHI8_PATCE</name>